<dbReference type="InterPro" id="IPR010998">
    <property type="entry name" value="Integrase_recombinase_N"/>
</dbReference>
<dbReference type="SUPFAM" id="SSF56349">
    <property type="entry name" value="DNA breaking-rejoining enzymes"/>
    <property type="match status" value="1"/>
</dbReference>
<gene>
    <name evidence="4" type="ORF">A0U89_05675</name>
</gene>
<dbReference type="PROSITE" id="PS51898">
    <property type="entry name" value="TYR_RECOMBINASE"/>
    <property type="match status" value="1"/>
</dbReference>
<dbReference type="InterPro" id="IPR013762">
    <property type="entry name" value="Integrase-like_cat_sf"/>
</dbReference>
<dbReference type="Pfam" id="PF00589">
    <property type="entry name" value="Phage_integrase"/>
    <property type="match status" value="1"/>
</dbReference>
<dbReference type="CDD" id="cd00796">
    <property type="entry name" value="INT_Rci_Hp1_C"/>
    <property type="match status" value="1"/>
</dbReference>
<dbReference type="InterPro" id="IPR002104">
    <property type="entry name" value="Integrase_catalytic"/>
</dbReference>
<dbReference type="RefSeq" id="WP_070402431.1">
    <property type="nucleotide sequence ID" value="NZ_BJVW01000010.1"/>
</dbReference>
<evidence type="ECO:0000256" key="1">
    <source>
        <dbReference type="ARBA" id="ARBA00022908"/>
    </source>
</evidence>
<dbReference type="GO" id="GO:0015074">
    <property type="term" value="P:DNA integration"/>
    <property type="evidence" value="ECO:0007669"/>
    <property type="project" value="UniProtKB-KW"/>
</dbReference>
<organism evidence="4 5">
    <name type="scientific">Kozakia baliensis</name>
    <dbReference type="NCBI Taxonomy" id="153496"/>
    <lineage>
        <taxon>Bacteria</taxon>
        <taxon>Pseudomonadati</taxon>
        <taxon>Pseudomonadota</taxon>
        <taxon>Alphaproteobacteria</taxon>
        <taxon>Acetobacterales</taxon>
        <taxon>Acetobacteraceae</taxon>
        <taxon>Kozakia</taxon>
    </lineage>
</organism>
<dbReference type="KEGG" id="kba:A0U89_05675"/>
<reference evidence="4 5" key="1">
    <citation type="journal article" date="2016" name="Microb. Cell Fact.">
        <title>Dissection of exopolysaccharide biosynthesis in Kozakia baliensis.</title>
        <authorList>
            <person name="Brandt J.U."/>
            <person name="Jakob F."/>
            <person name="Behr J."/>
            <person name="Geissler A.J."/>
            <person name="Vogel R.F."/>
        </authorList>
    </citation>
    <scope>NUCLEOTIDE SEQUENCE [LARGE SCALE GENOMIC DNA]</scope>
    <source>
        <strain evidence="4 5">DSM 14400</strain>
    </source>
</reference>
<keyword evidence="2" id="KW-0238">DNA-binding</keyword>
<evidence type="ECO:0000313" key="5">
    <source>
        <dbReference type="Proteomes" id="UP000179145"/>
    </source>
</evidence>
<proteinExistence type="predicted"/>
<dbReference type="PANTHER" id="PTHR30349">
    <property type="entry name" value="PHAGE INTEGRASE-RELATED"/>
    <property type="match status" value="1"/>
</dbReference>
<dbReference type="OrthoDB" id="9814722at2"/>
<dbReference type="Gene3D" id="1.10.443.10">
    <property type="entry name" value="Intergrase catalytic core"/>
    <property type="match status" value="1"/>
</dbReference>
<dbReference type="GO" id="GO:0006310">
    <property type="term" value="P:DNA recombination"/>
    <property type="evidence" value="ECO:0007669"/>
    <property type="project" value="UniProtKB-KW"/>
</dbReference>
<evidence type="ECO:0000313" key="4">
    <source>
        <dbReference type="EMBL" id="AOX16702.1"/>
    </source>
</evidence>
<sequence>MKDRITSAKIDPATGRALPAGVEYRGKGQYRARKRIAGGERIHQTFSSARLARRWLDTTSAKLELGQFQDTRPLERQTVHELVDRYVREEMQARDNDRKGHIPAILQDEIAQLALVDLTATAVRGFRDRQAGKYSGATVVKRLNLLAAICQHAIAEWDVPFAKNPAAATAVKRPAGADKKRNRRLVGDEYKRLLEVMAKSPWPDDVAFVRFAIEQGTRREEALTLRWRDVDFDRHSLSFARTKTMHRAAERGPEIRPLTPGAARLLRTLQAQRTSARPGDLVFDIGSKDAFSVRFGRMTKKAGLRDLTFHDLRHEATSRLARIYTNPLELRRVTGHKDIRSLDRYYQPHTEDLAAMALAYEAINGPGKK</sequence>
<keyword evidence="1" id="KW-0229">DNA integration</keyword>
<dbReference type="Gene3D" id="1.10.150.130">
    <property type="match status" value="1"/>
</dbReference>
<keyword evidence="3" id="KW-0233">DNA recombination</keyword>
<dbReference type="EMBL" id="CP014674">
    <property type="protein sequence ID" value="AOX16702.1"/>
    <property type="molecule type" value="Genomic_DNA"/>
</dbReference>
<dbReference type="PANTHER" id="PTHR30349:SF94">
    <property type="entry name" value="INTEGRASE_RECOMBINASE HI_1414-RELATED"/>
    <property type="match status" value="1"/>
</dbReference>
<dbReference type="GO" id="GO:0003677">
    <property type="term" value="F:DNA binding"/>
    <property type="evidence" value="ECO:0007669"/>
    <property type="project" value="UniProtKB-KW"/>
</dbReference>
<dbReference type="Proteomes" id="UP000179145">
    <property type="component" value="Chromosome"/>
</dbReference>
<protein>
    <submittedName>
        <fullName evidence="4">DNA recombinase</fullName>
    </submittedName>
</protein>
<accession>A0A1D8USR6</accession>
<evidence type="ECO:0000256" key="3">
    <source>
        <dbReference type="ARBA" id="ARBA00023172"/>
    </source>
</evidence>
<name>A0A1D8USR6_9PROT</name>
<dbReference type="STRING" id="153496.A0U89_05675"/>
<dbReference type="InterPro" id="IPR050090">
    <property type="entry name" value="Tyrosine_recombinase_XerCD"/>
</dbReference>
<dbReference type="InterPro" id="IPR011010">
    <property type="entry name" value="DNA_brk_join_enz"/>
</dbReference>
<dbReference type="AlphaFoldDB" id="A0A1D8USR6"/>
<evidence type="ECO:0000256" key="2">
    <source>
        <dbReference type="ARBA" id="ARBA00023125"/>
    </source>
</evidence>
<keyword evidence="5" id="KW-1185">Reference proteome</keyword>